<gene>
    <name evidence="2" type="ORF">LTR62_006281</name>
</gene>
<proteinExistence type="predicted"/>
<feature type="compositionally biased region" description="Polar residues" evidence="1">
    <location>
        <begin position="11"/>
        <end position="24"/>
    </location>
</feature>
<reference evidence="2" key="1">
    <citation type="submission" date="2023-08" db="EMBL/GenBank/DDBJ databases">
        <title>Black Yeasts Isolated from many extreme environments.</title>
        <authorList>
            <person name="Coleine C."/>
            <person name="Stajich J.E."/>
            <person name="Selbmann L."/>
        </authorList>
    </citation>
    <scope>NUCLEOTIDE SEQUENCE</scope>
    <source>
        <strain evidence="2">CCFEE 5401</strain>
    </source>
</reference>
<feature type="region of interest" description="Disordered" evidence="1">
    <location>
        <begin position="1"/>
        <end position="53"/>
    </location>
</feature>
<dbReference type="AlphaFoldDB" id="A0AAN7YEQ9"/>
<evidence type="ECO:0000313" key="2">
    <source>
        <dbReference type="EMBL" id="KAK5110147.1"/>
    </source>
</evidence>
<evidence type="ECO:0000256" key="1">
    <source>
        <dbReference type="SAM" id="MobiDB-lite"/>
    </source>
</evidence>
<protein>
    <submittedName>
        <fullName evidence="2">Uncharacterized protein</fullName>
    </submittedName>
</protein>
<sequence>MSTAEAPFRAQDTQTTENDGSGRSSKWEKYSKRSVKKAPSPKPDEVREKRRGIFLKKVREGREDKRYEQRGEDIMRLDFMRERRNWEEDRARDAAYLSSEPIEEEVEDVALALPCLAAGDAMQLQISEPGTQQQSMLEEELDEVLMREQEEMEALLSFMPDVEQQAMGALEHSGSDDDEDDALFAQVMEEQPRSGGQDEEMDLS</sequence>
<evidence type="ECO:0000313" key="3">
    <source>
        <dbReference type="Proteomes" id="UP001310890"/>
    </source>
</evidence>
<dbReference type="Proteomes" id="UP001310890">
    <property type="component" value="Unassembled WGS sequence"/>
</dbReference>
<name>A0AAN7YEQ9_9PEZI</name>
<accession>A0AAN7YEQ9</accession>
<organism evidence="2 3">
    <name type="scientific">Meristemomyces frigidus</name>
    <dbReference type="NCBI Taxonomy" id="1508187"/>
    <lineage>
        <taxon>Eukaryota</taxon>
        <taxon>Fungi</taxon>
        <taxon>Dikarya</taxon>
        <taxon>Ascomycota</taxon>
        <taxon>Pezizomycotina</taxon>
        <taxon>Dothideomycetes</taxon>
        <taxon>Dothideomycetidae</taxon>
        <taxon>Mycosphaerellales</taxon>
        <taxon>Teratosphaeriaceae</taxon>
        <taxon>Meristemomyces</taxon>
    </lineage>
</organism>
<feature type="region of interest" description="Disordered" evidence="1">
    <location>
        <begin position="165"/>
        <end position="204"/>
    </location>
</feature>
<comment type="caution">
    <text evidence="2">The sequence shown here is derived from an EMBL/GenBank/DDBJ whole genome shotgun (WGS) entry which is preliminary data.</text>
</comment>
<dbReference type="EMBL" id="JAVRRL010000053">
    <property type="protein sequence ID" value="KAK5110147.1"/>
    <property type="molecule type" value="Genomic_DNA"/>
</dbReference>